<dbReference type="EMBL" id="ASPP01005298">
    <property type="protein sequence ID" value="ETO30810.1"/>
    <property type="molecule type" value="Genomic_DNA"/>
</dbReference>
<dbReference type="Proteomes" id="UP000023152">
    <property type="component" value="Unassembled WGS sequence"/>
</dbReference>
<accession>X6NWW5</accession>
<name>X6NWW5_RETFI</name>
<organism evidence="2 3">
    <name type="scientific">Reticulomyxa filosa</name>
    <dbReference type="NCBI Taxonomy" id="46433"/>
    <lineage>
        <taxon>Eukaryota</taxon>
        <taxon>Sar</taxon>
        <taxon>Rhizaria</taxon>
        <taxon>Retaria</taxon>
        <taxon>Foraminifera</taxon>
        <taxon>Monothalamids</taxon>
        <taxon>Reticulomyxidae</taxon>
        <taxon>Reticulomyxa</taxon>
    </lineage>
</organism>
<evidence type="ECO:0000313" key="2">
    <source>
        <dbReference type="EMBL" id="ETO30810.1"/>
    </source>
</evidence>
<keyword evidence="1" id="KW-0175">Coiled coil</keyword>
<feature type="coiled-coil region" evidence="1">
    <location>
        <begin position="95"/>
        <end position="129"/>
    </location>
</feature>
<proteinExistence type="predicted"/>
<sequence length="207" mass="23529">MPNNQNDEKRESNRRNYYGKISIKAFLGCVNHLMWTQKVKERNKVFESVLLVVFYSTLAVANKWCDYHTNLLLGQSKQSLVNLISQTQVNGEEAVMNFQQTVESLKRENEILKSTNKDLQAKILALEQEKKTSGGVTKQSPNDETPYLRNQVTIETAPKGTPVVIFTYNRAAYLKQTLASVLLLSLNWKNCLSSLRAMVPNILNTCV</sequence>
<gene>
    <name evidence="2" type="ORF">RFI_06309</name>
</gene>
<comment type="caution">
    <text evidence="2">The sequence shown here is derived from an EMBL/GenBank/DDBJ whole genome shotgun (WGS) entry which is preliminary data.</text>
</comment>
<evidence type="ECO:0000313" key="3">
    <source>
        <dbReference type="Proteomes" id="UP000023152"/>
    </source>
</evidence>
<reference evidence="2 3" key="1">
    <citation type="journal article" date="2013" name="Curr. Biol.">
        <title>The Genome of the Foraminiferan Reticulomyxa filosa.</title>
        <authorList>
            <person name="Glockner G."/>
            <person name="Hulsmann N."/>
            <person name="Schleicher M."/>
            <person name="Noegel A.A."/>
            <person name="Eichinger L."/>
            <person name="Gallinger C."/>
            <person name="Pawlowski J."/>
            <person name="Sierra R."/>
            <person name="Euteneuer U."/>
            <person name="Pillet L."/>
            <person name="Moustafa A."/>
            <person name="Platzer M."/>
            <person name="Groth M."/>
            <person name="Szafranski K."/>
            <person name="Schliwa M."/>
        </authorList>
    </citation>
    <scope>NUCLEOTIDE SEQUENCE [LARGE SCALE GENOMIC DNA]</scope>
</reference>
<protein>
    <submittedName>
        <fullName evidence="2">Uncharacterized protein</fullName>
    </submittedName>
</protein>
<evidence type="ECO:0000256" key="1">
    <source>
        <dbReference type="SAM" id="Coils"/>
    </source>
</evidence>
<keyword evidence="3" id="KW-1185">Reference proteome</keyword>
<dbReference type="AlphaFoldDB" id="X6NWW5"/>